<feature type="compositionally biased region" description="Polar residues" evidence="1">
    <location>
        <begin position="666"/>
        <end position="680"/>
    </location>
</feature>
<dbReference type="EMBL" id="NWUJ01000010">
    <property type="protein sequence ID" value="PFH32589.1"/>
    <property type="molecule type" value="Genomic_DNA"/>
</dbReference>
<feature type="region of interest" description="Disordered" evidence="1">
    <location>
        <begin position="23"/>
        <end position="48"/>
    </location>
</feature>
<feature type="region of interest" description="Disordered" evidence="1">
    <location>
        <begin position="982"/>
        <end position="1006"/>
    </location>
</feature>
<feature type="compositionally biased region" description="Basic and acidic residues" evidence="1">
    <location>
        <begin position="605"/>
        <end position="616"/>
    </location>
</feature>
<keyword evidence="3" id="KW-1185">Reference proteome</keyword>
<feature type="region of interest" description="Disordered" evidence="1">
    <location>
        <begin position="909"/>
        <end position="943"/>
    </location>
</feature>
<protein>
    <submittedName>
        <fullName evidence="2">Uncharacterized protein</fullName>
    </submittedName>
</protein>
<feature type="compositionally biased region" description="Gly residues" evidence="1">
    <location>
        <begin position="909"/>
        <end position="918"/>
    </location>
</feature>
<dbReference type="OrthoDB" id="330932at2759"/>
<gene>
    <name evidence="2" type="ORF">BESB_012010</name>
</gene>
<organism evidence="2 3">
    <name type="scientific">Besnoitia besnoiti</name>
    <name type="common">Apicomplexan protozoan</name>
    <dbReference type="NCBI Taxonomy" id="94643"/>
    <lineage>
        <taxon>Eukaryota</taxon>
        <taxon>Sar</taxon>
        <taxon>Alveolata</taxon>
        <taxon>Apicomplexa</taxon>
        <taxon>Conoidasida</taxon>
        <taxon>Coccidia</taxon>
        <taxon>Eucoccidiorida</taxon>
        <taxon>Eimeriorina</taxon>
        <taxon>Sarcocystidae</taxon>
        <taxon>Besnoitia</taxon>
    </lineage>
</organism>
<feature type="compositionally biased region" description="Low complexity" evidence="1">
    <location>
        <begin position="390"/>
        <end position="401"/>
    </location>
</feature>
<reference evidence="2 3" key="1">
    <citation type="submission" date="2017-09" db="EMBL/GenBank/DDBJ databases">
        <title>Genome sequencing of Besnoitia besnoiti strain Bb-Ger1.</title>
        <authorList>
            <person name="Schares G."/>
            <person name="Venepally P."/>
            <person name="Lorenzi H.A."/>
        </authorList>
    </citation>
    <scope>NUCLEOTIDE SEQUENCE [LARGE SCALE GENOMIC DNA]</scope>
    <source>
        <strain evidence="2 3">Bb-Ger1</strain>
    </source>
</reference>
<dbReference type="GeneID" id="40306263"/>
<feature type="region of interest" description="Disordered" evidence="1">
    <location>
        <begin position="390"/>
        <end position="421"/>
    </location>
</feature>
<accession>A0A2A9M3R9</accession>
<comment type="caution">
    <text evidence="2">The sequence shown here is derived from an EMBL/GenBank/DDBJ whole genome shotgun (WGS) entry which is preliminary data.</text>
</comment>
<sequence length="1006" mass="104293">MTRTASSLPQQGTLLAGVPVAAGPSAAPGRSAVPVAASSRRTTSASSFLSQRLGDSLRLLPQPSAAVASKRTRQFLQHLASSSSSLASEAQPVFGSPPPDSKAALLSRPHSSLRPDAACPVSDLRPAKQPKLGARACLAPVHSNTHSGGRATGEDFAASAFSFVSSGPLGTQPEKITPPPVAFAPGLGRARAQQAVGAEAALFASKSVLSLTSRNVSASRGSSPSPAAALLSSAKSVDGEKPTSTAVKNVVARVGDRRARPAAVAAAPVSSSSSAAGLPSRQRSMSTGTELRASSPVSTRLDFLNLAGCCRLVMCDTSDAFGNDFGVDNTHNSRLAQFNYDQAAYKADKAHPTSDYTATSKRISPETRDLLVCLLNQVVAHLAQNAASSSSGASAGAAESSGGEKEDARGKTTPGSADPLSPRAAATVAIAIQLFDRFMHVVHQNDQRYGVSAENRMHLLHGVNALAGTAAGGSRTGAPTTISGLLLNQLIAIACFCFADRVEAIHAYDYSTVLDAWKQQATGVLRQCWSSSSAPSSTLLKQKLMHIERKIISHVPPAGNVCVTPISELTEALLNVAVQFAHNDAEKRRRSQGPLGSAATPPCAGEDHPRDDRQAGEEDEKENLAAAPGDTNAFAFEDKLGGPNDADSDAAKKCESRLSLSGRETAASSRRCSSVSTRDSQNSEETVDDEDDDGSVGSSPFALRLRISGSNEPDMARLTAQLLVRLGQMDRRICLGFKPSIVASAACQIALLPQLSATKISPLSPGGRLAATHAFIASGASTGCRLVRRCQSMLLHKWLKVRNAMDALLASSSSGYSSTSLASSSPSSTPSLAASGSLAGTGCSIPDLMAAEWVLSCLTLSSHKQMLELLQSHAEVWAECAAANLRAKALAVGAPLPSIEAAAAAESGGEAGASGGARGLNRRRSCAAQPRSGISARGDRDGDERAGLLALPHRRVPGLSTRVGLYTITALQKELKRAERASLEERRLRDLAAGGEGSCQENRENA</sequence>
<dbReference type="RefSeq" id="XP_029216598.1">
    <property type="nucleotide sequence ID" value="XM_029359931.1"/>
</dbReference>
<feature type="region of interest" description="Disordered" evidence="1">
    <location>
        <begin position="261"/>
        <end position="292"/>
    </location>
</feature>
<dbReference type="VEuPathDB" id="ToxoDB:BESB_012010"/>
<feature type="compositionally biased region" description="Low complexity" evidence="1">
    <location>
        <begin position="261"/>
        <end position="281"/>
    </location>
</feature>
<dbReference type="AlphaFoldDB" id="A0A2A9M3R9"/>
<dbReference type="KEGG" id="bbes:BESB_012010"/>
<feature type="compositionally biased region" description="Low complexity" evidence="1">
    <location>
        <begin position="23"/>
        <end position="47"/>
    </location>
</feature>
<evidence type="ECO:0000313" key="2">
    <source>
        <dbReference type="EMBL" id="PFH32589.1"/>
    </source>
</evidence>
<proteinExistence type="predicted"/>
<name>A0A2A9M3R9_BESBE</name>
<evidence type="ECO:0000313" key="3">
    <source>
        <dbReference type="Proteomes" id="UP000224006"/>
    </source>
</evidence>
<evidence type="ECO:0000256" key="1">
    <source>
        <dbReference type="SAM" id="MobiDB-lite"/>
    </source>
</evidence>
<feature type="region of interest" description="Disordered" evidence="1">
    <location>
        <begin position="88"/>
        <end position="125"/>
    </location>
</feature>
<feature type="compositionally biased region" description="Acidic residues" evidence="1">
    <location>
        <begin position="685"/>
        <end position="694"/>
    </location>
</feature>
<dbReference type="Proteomes" id="UP000224006">
    <property type="component" value="Chromosome IX"/>
</dbReference>
<feature type="region of interest" description="Disordered" evidence="1">
    <location>
        <begin position="585"/>
        <end position="700"/>
    </location>
</feature>